<organism evidence="6 7">
    <name type="scientific">Bradyrhizobium lupini HPC(L)</name>
    <dbReference type="NCBI Taxonomy" id="1229491"/>
    <lineage>
        <taxon>Bacteria</taxon>
        <taxon>Pseudomonadati</taxon>
        <taxon>Pseudomonadota</taxon>
        <taxon>Alphaproteobacteria</taxon>
        <taxon>Hyphomicrobiales</taxon>
        <taxon>Nitrobacteraceae</taxon>
        <taxon>Bradyrhizobium</taxon>
    </lineage>
</organism>
<feature type="transmembrane region" description="Helical" evidence="4">
    <location>
        <begin position="544"/>
        <end position="568"/>
    </location>
</feature>
<dbReference type="PANTHER" id="PTHR30146">
    <property type="entry name" value="LACI-RELATED TRANSCRIPTIONAL REPRESSOR"/>
    <property type="match status" value="1"/>
</dbReference>
<evidence type="ECO:0000256" key="2">
    <source>
        <dbReference type="ARBA" id="ARBA00023125"/>
    </source>
</evidence>
<evidence type="ECO:0000256" key="4">
    <source>
        <dbReference type="SAM" id="Phobius"/>
    </source>
</evidence>
<dbReference type="Gene3D" id="3.40.50.2300">
    <property type="match status" value="2"/>
</dbReference>
<dbReference type="EMBL" id="AMQQ01000004">
    <property type="protein sequence ID" value="EKJ97239.1"/>
    <property type="molecule type" value="Genomic_DNA"/>
</dbReference>
<sequence length="585" mass="64833">MNDTGKSGGSEAPVTTGERPTLKTIAYMTGLGITTVSRALKDAPDIGAETKERVRLIARQIGYQPNRAGVRLRTGKTNVIALVLSVDEELMGFTSQMVFGITEVLSSTQYHLVVTPHIHAKDSMVPIRYILETGSADGVIISKIEPNDPRVRFMTERKMPFVTHGRSDMGIDHAFHDFDNEAYAYEAVERLAQCGRRKIAVIVPPSRFSFHDHARKGFNRAIRDFGLAEFPLDTVTIETPLEKIRDFGQRLMQSDDRPDGIVSISGSSTIALVAGFEAAGVKIGKDIDIVSKQSAEFLNWIKPQIHTVNEDIKLAGRELAKAFWPASTARPRKLCRASAARSGPPWRRSLKAHARPSRHGALAMPGLMRCPSGQTILQRPGDTAHQLEVKLRARLQRCRFRIKRSRFRCRAFGDDRDQLRLELRFGKNAGRAELANLFLHLFDAIRARQGFGADGDRSRRLHAIAMFEILVGVVEDNERLVLHRLNRFGQFGVKCVEIIDQHLRVGLIDRGIAGIGRDQRGFDCLGHGLGIGGVKPEMCVIGAMLMGIVALTVVTGVTASVMLVTMLVRVRLFGMTVIRLMAFFA</sequence>
<dbReference type="SUPFAM" id="SSF47413">
    <property type="entry name" value="lambda repressor-like DNA-binding domains"/>
    <property type="match status" value="1"/>
</dbReference>
<keyword evidence="4" id="KW-0812">Transmembrane</keyword>
<keyword evidence="4" id="KW-1133">Transmembrane helix</keyword>
<comment type="caution">
    <text evidence="6">The sequence shown here is derived from an EMBL/GenBank/DDBJ whole genome shotgun (WGS) entry which is preliminary data.</text>
</comment>
<dbReference type="InterPro" id="IPR001761">
    <property type="entry name" value="Peripla_BP/Lac1_sug-bd_dom"/>
</dbReference>
<feature type="domain" description="HTH lacI-type" evidence="5">
    <location>
        <begin position="20"/>
        <end position="74"/>
    </location>
</feature>
<name>A0ABN0HR97_RHILU</name>
<proteinExistence type="predicted"/>
<keyword evidence="7" id="KW-1185">Reference proteome</keyword>
<dbReference type="CDD" id="cd20009">
    <property type="entry name" value="PBP1_RafR-like"/>
    <property type="match status" value="1"/>
</dbReference>
<dbReference type="PANTHER" id="PTHR30146:SF109">
    <property type="entry name" value="HTH-TYPE TRANSCRIPTIONAL REGULATOR GALS"/>
    <property type="match status" value="1"/>
</dbReference>
<dbReference type="SUPFAM" id="SSF53822">
    <property type="entry name" value="Periplasmic binding protein-like I"/>
    <property type="match status" value="1"/>
</dbReference>
<gene>
    <name evidence="6" type="ORF">C241_03034</name>
</gene>
<dbReference type="CDD" id="cd01392">
    <property type="entry name" value="HTH_LacI"/>
    <property type="match status" value="1"/>
</dbReference>
<protein>
    <submittedName>
        <fullName evidence="6">LacI family transcriptional regulator</fullName>
    </submittedName>
</protein>
<evidence type="ECO:0000313" key="6">
    <source>
        <dbReference type="EMBL" id="EKJ97239.1"/>
    </source>
</evidence>
<keyword evidence="1" id="KW-0805">Transcription regulation</keyword>
<dbReference type="Pfam" id="PF00532">
    <property type="entry name" value="Peripla_BP_1"/>
    <property type="match status" value="1"/>
</dbReference>
<evidence type="ECO:0000256" key="3">
    <source>
        <dbReference type="ARBA" id="ARBA00023163"/>
    </source>
</evidence>
<evidence type="ECO:0000259" key="5">
    <source>
        <dbReference type="PROSITE" id="PS50932"/>
    </source>
</evidence>
<dbReference type="Pfam" id="PF00356">
    <property type="entry name" value="LacI"/>
    <property type="match status" value="1"/>
</dbReference>
<reference evidence="6 7" key="1">
    <citation type="journal article" date="2013" name="Genome Announc.">
        <title>Genome Sequence of Rhizobium lupini HPC(L) Isolated from Saline Desert Soil, Kutch (Gujarat).</title>
        <authorList>
            <person name="Agarwal L."/>
            <person name="Purohit H.J."/>
        </authorList>
    </citation>
    <scope>NUCLEOTIDE SEQUENCE [LARGE SCALE GENOMIC DNA]</scope>
    <source>
        <strain evidence="7">HPC(L)</strain>
    </source>
</reference>
<dbReference type="Proteomes" id="UP000017668">
    <property type="component" value="Unassembled WGS sequence"/>
</dbReference>
<evidence type="ECO:0000313" key="7">
    <source>
        <dbReference type="Proteomes" id="UP000017668"/>
    </source>
</evidence>
<dbReference type="InterPro" id="IPR010982">
    <property type="entry name" value="Lambda_DNA-bd_dom_sf"/>
</dbReference>
<keyword evidence="2" id="KW-0238">DNA-binding</keyword>
<keyword evidence="4" id="KW-0472">Membrane</keyword>
<accession>A0ABN0HR97</accession>
<dbReference type="PROSITE" id="PS50932">
    <property type="entry name" value="HTH_LACI_2"/>
    <property type="match status" value="1"/>
</dbReference>
<evidence type="ECO:0000256" key="1">
    <source>
        <dbReference type="ARBA" id="ARBA00023015"/>
    </source>
</evidence>
<keyword evidence="3" id="KW-0804">Transcription</keyword>
<dbReference type="Gene3D" id="1.10.260.40">
    <property type="entry name" value="lambda repressor-like DNA-binding domains"/>
    <property type="match status" value="1"/>
</dbReference>
<dbReference type="InterPro" id="IPR028082">
    <property type="entry name" value="Peripla_BP_I"/>
</dbReference>
<dbReference type="InterPro" id="IPR000843">
    <property type="entry name" value="HTH_LacI"/>
</dbReference>
<dbReference type="SMART" id="SM00354">
    <property type="entry name" value="HTH_LACI"/>
    <property type="match status" value="1"/>
</dbReference>